<sequence>MEDLAGGSYGAAKTFRSQMGFSQPGAIFAAHFAAAKWGWAAAKWHSCAEGVFRSCETPCEMGLWLRNSRSALRGSSSNGHNFFVSTPNQAPFEAMDS</sequence>
<dbReference type="Proteomes" id="UP001227230">
    <property type="component" value="Chromosome 14"/>
</dbReference>
<reference evidence="1 2" key="1">
    <citation type="journal article" date="2023" name="Hortic Res">
        <title>The complete reference genome for grapevine (Vitis vinifera L.) genetics and breeding.</title>
        <authorList>
            <person name="Shi X."/>
            <person name="Cao S."/>
            <person name="Wang X."/>
            <person name="Huang S."/>
            <person name="Wang Y."/>
            <person name="Liu Z."/>
            <person name="Liu W."/>
            <person name="Leng X."/>
            <person name="Peng Y."/>
            <person name="Wang N."/>
            <person name="Wang Y."/>
            <person name="Ma Z."/>
            <person name="Xu X."/>
            <person name="Zhang F."/>
            <person name="Xue H."/>
            <person name="Zhong H."/>
            <person name="Wang Y."/>
            <person name="Zhang K."/>
            <person name="Velt A."/>
            <person name="Avia K."/>
            <person name="Holtgrawe D."/>
            <person name="Grimplet J."/>
            <person name="Matus J.T."/>
            <person name="Ware D."/>
            <person name="Wu X."/>
            <person name="Wang H."/>
            <person name="Liu C."/>
            <person name="Fang Y."/>
            <person name="Rustenholz C."/>
            <person name="Cheng Z."/>
            <person name="Xiao H."/>
            <person name="Zhou Y."/>
        </authorList>
    </citation>
    <scope>NUCLEOTIDE SEQUENCE [LARGE SCALE GENOMIC DNA]</scope>
    <source>
        <strain evidence="2">cv. Pinot noir / PN40024</strain>
        <tissue evidence="1">Leaf</tissue>
    </source>
</reference>
<evidence type="ECO:0000313" key="2">
    <source>
        <dbReference type="Proteomes" id="UP001227230"/>
    </source>
</evidence>
<gene>
    <name evidence="1" type="ORF">VitviT2T_021518</name>
</gene>
<accession>A0ABY9D787</accession>
<evidence type="ECO:0000313" key="1">
    <source>
        <dbReference type="EMBL" id="WKA03408.1"/>
    </source>
</evidence>
<name>A0ABY9D787_VITVI</name>
<protein>
    <submittedName>
        <fullName evidence="1">Uncharacterized protein</fullName>
    </submittedName>
</protein>
<organism evidence="1 2">
    <name type="scientific">Vitis vinifera</name>
    <name type="common">Grape</name>
    <dbReference type="NCBI Taxonomy" id="29760"/>
    <lineage>
        <taxon>Eukaryota</taxon>
        <taxon>Viridiplantae</taxon>
        <taxon>Streptophyta</taxon>
        <taxon>Embryophyta</taxon>
        <taxon>Tracheophyta</taxon>
        <taxon>Spermatophyta</taxon>
        <taxon>Magnoliopsida</taxon>
        <taxon>eudicotyledons</taxon>
        <taxon>Gunneridae</taxon>
        <taxon>Pentapetalae</taxon>
        <taxon>rosids</taxon>
        <taxon>Vitales</taxon>
        <taxon>Vitaceae</taxon>
        <taxon>Viteae</taxon>
        <taxon>Vitis</taxon>
    </lineage>
</organism>
<proteinExistence type="predicted"/>
<dbReference type="EMBL" id="CP126661">
    <property type="protein sequence ID" value="WKA03408.1"/>
    <property type="molecule type" value="Genomic_DNA"/>
</dbReference>
<keyword evidence="2" id="KW-1185">Reference proteome</keyword>